<evidence type="ECO:0000313" key="4">
    <source>
        <dbReference type="EMBL" id="SHE66546.1"/>
    </source>
</evidence>
<dbReference type="InterPro" id="IPR019079">
    <property type="entry name" value="Capsule_synth_CapA"/>
</dbReference>
<dbReference type="AlphaFoldDB" id="A0A1M4VC81"/>
<dbReference type="SUPFAM" id="SSF56300">
    <property type="entry name" value="Metallo-dependent phosphatases"/>
    <property type="match status" value="1"/>
</dbReference>
<evidence type="ECO:0000256" key="1">
    <source>
        <dbReference type="ARBA" id="ARBA00005662"/>
    </source>
</evidence>
<dbReference type="Pfam" id="PF09587">
    <property type="entry name" value="PGA_cap"/>
    <property type="match status" value="1"/>
</dbReference>
<reference evidence="4 5" key="1">
    <citation type="submission" date="2016-11" db="EMBL/GenBank/DDBJ databases">
        <authorList>
            <person name="Jaros S."/>
            <person name="Januszkiewicz K."/>
            <person name="Wedrychowicz H."/>
        </authorList>
    </citation>
    <scope>NUCLEOTIDE SEQUENCE [LARGE SCALE GENOMIC DNA]</scope>
    <source>
        <strain evidence="4 5">DSM 14828</strain>
    </source>
</reference>
<accession>A0A1M4VC81</accession>
<gene>
    <name evidence="4" type="ORF">SAMN02746064_00942</name>
</gene>
<dbReference type="STRING" id="1120975.SAMN02746064_00942"/>
<dbReference type="InterPro" id="IPR029052">
    <property type="entry name" value="Metallo-depent_PP-like"/>
</dbReference>
<protein>
    <submittedName>
        <fullName evidence="4">Poly-gamma-glutamate synthesis protein (Capsule biosynthesis protein)</fullName>
    </submittedName>
</protein>
<sequence length="415" mass="46544">MKKSKKKTIAFLRLGIILIIIAVGAVGLTGLFSSDQEGTSPEFAVTIPERDFVRRVLTSPEGKYLGRKQVASFTSVGDIMYHGTQITNAYDSARGAYDFDENFMHVEKFFNAVDFAIGNFETVTAGGTPQGYPVFNAPDEVLDSIKNAGFDVLTTVNNHSLDKGRTGVLRTLEQIEERGLISTGTFSEPEEEITVLESDGIRVGLIAYTYGLNGMDSLLTPAELSYMINRIDEDKIKKDINKAKDQGCDMIFVSLHWGNEYQMSPTSQQEQLAMKIFEWGGDVILGSHPHVIQKSEIINVNGEDKFIIYSQGNFISNQRRETLPSISARNYTEDGVIVQIKIEKDMVTGKTVLKTVNYTPTWVHRYESQGRLRYEVLPVKDALNTMDLTGQTADKLRQSYENTVGKMTYYNREIR</sequence>
<dbReference type="SMART" id="SM00854">
    <property type="entry name" value="PGA_cap"/>
    <property type="match status" value="1"/>
</dbReference>
<dbReference type="Gene3D" id="3.60.21.10">
    <property type="match status" value="1"/>
</dbReference>
<name>A0A1M4VC81_9FIRM</name>
<proteinExistence type="inferred from homology"/>
<feature type="domain" description="Capsule synthesis protein CapA" evidence="3">
    <location>
        <begin position="72"/>
        <end position="318"/>
    </location>
</feature>
<dbReference type="InterPro" id="IPR052169">
    <property type="entry name" value="CW_Biosynth-Accessory"/>
</dbReference>
<organism evidence="4 5">
    <name type="scientific">Alkalibacter saccharofermentans DSM 14828</name>
    <dbReference type="NCBI Taxonomy" id="1120975"/>
    <lineage>
        <taxon>Bacteria</taxon>
        <taxon>Bacillati</taxon>
        <taxon>Bacillota</taxon>
        <taxon>Clostridia</taxon>
        <taxon>Eubacteriales</taxon>
        <taxon>Eubacteriaceae</taxon>
        <taxon>Alkalibacter</taxon>
    </lineage>
</organism>
<evidence type="ECO:0000256" key="2">
    <source>
        <dbReference type="SAM" id="Phobius"/>
    </source>
</evidence>
<feature type="transmembrane region" description="Helical" evidence="2">
    <location>
        <begin position="12"/>
        <end position="32"/>
    </location>
</feature>
<comment type="similarity">
    <text evidence="1">Belongs to the CapA family.</text>
</comment>
<dbReference type="CDD" id="cd07381">
    <property type="entry name" value="MPP_CapA"/>
    <property type="match status" value="1"/>
</dbReference>
<dbReference type="PANTHER" id="PTHR33393:SF12">
    <property type="entry name" value="CAPSULE BIOSYNTHESIS PROTEIN CAPA"/>
    <property type="match status" value="1"/>
</dbReference>
<evidence type="ECO:0000259" key="3">
    <source>
        <dbReference type="SMART" id="SM00854"/>
    </source>
</evidence>
<keyword evidence="2" id="KW-1133">Transmembrane helix</keyword>
<keyword evidence="5" id="KW-1185">Reference proteome</keyword>
<keyword evidence="2" id="KW-0812">Transmembrane</keyword>
<evidence type="ECO:0000313" key="5">
    <source>
        <dbReference type="Proteomes" id="UP000184251"/>
    </source>
</evidence>
<dbReference type="OrthoDB" id="9810906at2"/>
<keyword evidence="2" id="KW-0472">Membrane</keyword>
<dbReference type="EMBL" id="FQTU01000005">
    <property type="protein sequence ID" value="SHE66546.1"/>
    <property type="molecule type" value="Genomic_DNA"/>
</dbReference>
<dbReference type="RefSeq" id="WP_073269934.1">
    <property type="nucleotide sequence ID" value="NZ_FQTU01000005.1"/>
</dbReference>
<dbReference type="Proteomes" id="UP000184251">
    <property type="component" value="Unassembled WGS sequence"/>
</dbReference>
<dbReference type="PANTHER" id="PTHR33393">
    <property type="entry name" value="POLYGLUTAMINE SYNTHESIS ACCESSORY PROTEIN RV0574C-RELATED"/>
    <property type="match status" value="1"/>
</dbReference>